<accession>A0A0K1EKS6</accession>
<dbReference type="Gene3D" id="3.40.50.1820">
    <property type="entry name" value="alpha/beta hydrolase"/>
    <property type="match status" value="1"/>
</dbReference>
<dbReference type="AlphaFoldDB" id="A0A0K1EKS6"/>
<sequence>MLGSVTMRRASPSRFVRWSAITIAAAVVACGAGTGEPREPAASADTTPAAVGSASPTTGTSYTGLLSEEAFKAIHELKADRAPAPRGQEVQVEGSTAYLSLPLDAKAPLPGVVVIHEWWGLNEHIRHWTDRLAEDGYAALAVDLYGGKVAANADDAMAAMKAVNDEGALKILRGANRFLETDPRTRSPRTGSIGWCFGGAWSLQLAMHEPALDAAVIYYGRLVTDVAALQAIRAPVLGVFGNKDGGIPPKAVDEFDKALHEAGVMHSILRYDADHAFANPSGKRYDEKAAEDAWKHVRAFLAMHLKDG</sequence>
<dbReference type="SUPFAM" id="SSF53474">
    <property type="entry name" value="alpha/beta-Hydrolases"/>
    <property type="match status" value="1"/>
</dbReference>
<name>A0A0K1EKS6_CHOCO</name>
<dbReference type="KEGG" id="ccro:CMC5_056970"/>
<feature type="region of interest" description="Disordered" evidence="1">
    <location>
        <begin position="34"/>
        <end position="58"/>
    </location>
</feature>
<gene>
    <name evidence="3" type="ORF">CMC5_056970</name>
</gene>
<dbReference type="STRING" id="52.CMC5_056970"/>
<evidence type="ECO:0000259" key="2">
    <source>
        <dbReference type="Pfam" id="PF01738"/>
    </source>
</evidence>
<organism evidence="3 4">
    <name type="scientific">Chondromyces crocatus</name>
    <dbReference type="NCBI Taxonomy" id="52"/>
    <lineage>
        <taxon>Bacteria</taxon>
        <taxon>Pseudomonadati</taxon>
        <taxon>Myxococcota</taxon>
        <taxon>Polyangia</taxon>
        <taxon>Polyangiales</taxon>
        <taxon>Polyangiaceae</taxon>
        <taxon>Chondromyces</taxon>
    </lineage>
</organism>
<evidence type="ECO:0000256" key="1">
    <source>
        <dbReference type="SAM" id="MobiDB-lite"/>
    </source>
</evidence>
<dbReference type="GO" id="GO:0016787">
    <property type="term" value="F:hydrolase activity"/>
    <property type="evidence" value="ECO:0007669"/>
    <property type="project" value="UniProtKB-KW"/>
</dbReference>
<dbReference type="PATRIC" id="fig|52.7.peg.6274"/>
<proteinExistence type="predicted"/>
<dbReference type="Pfam" id="PF01738">
    <property type="entry name" value="DLH"/>
    <property type="match status" value="1"/>
</dbReference>
<dbReference type="PANTHER" id="PTHR46623">
    <property type="entry name" value="CARBOXYMETHYLENEBUTENOLIDASE-RELATED"/>
    <property type="match status" value="1"/>
</dbReference>
<dbReference type="InterPro" id="IPR029058">
    <property type="entry name" value="AB_hydrolase_fold"/>
</dbReference>
<protein>
    <submittedName>
        <fullName evidence="3">Dienelactone hydrolase</fullName>
    </submittedName>
</protein>
<evidence type="ECO:0000313" key="3">
    <source>
        <dbReference type="EMBL" id="AKT41489.1"/>
    </source>
</evidence>
<dbReference type="Proteomes" id="UP000067626">
    <property type="component" value="Chromosome"/>
</dbReference>
<dbReference type="PANTHER" id="PTHR46623:SF6">
    <property type="entry name" value="ALPHA_BETA-HYDROLASES SUPERFAMILY PROTEIN"/>
    <property type="match status" value="1"/>
</dbReference>
<dbReference type="EMBL" id="CP012159">
    <property type="protein sequence ID" value="AKT41489.1"/>
    <property type="molecule type" value="Genomic_DNA"/>
</dbReference>
<dbReference type="InterPro" id="IPR002925">
    <property type="entry name" value="Dienelactn_hydro"/>
</dbReference>
<keyword evidence="4" id="KW-1185">Reference proteome</keyword>
<dbReference type="InterPro" id="IPR051049">
    <property type="entry name" value="Dienelactone_hydrolase-like"/>
</dbReference>
<keyword evidence="3" id="KW-0378">Hydrolase</keyword>
<feature type="domain" description="Dienelactone hydrolase" evidence="2">
    <location>
        <begin position="97"/>
        <end position="303"/>
    </location>
</feature>
<reference evidence="3 4" key="1">
    <citation type="submission" date="2015-07" db="EMBL/GenBank/DDBJ databases">
        <title>Genome analysis of myxobacterium Chondromyces crocatus Cm c5 reveals a high potential for natural compound synthesis and the genetic basis for the loss of fruiting body formation.</title>
        <authorList>
            <person name="Zaburannyi N."/>
            <person name="Bunk B."/>
            <person name="Maier J."/>
            <person name="Overmann J."/>
            <person name="Mueller R."/>
        </authorList>
    </citation>
    <scope>NUCLEOTIDE SEQUENCE [LARGE SCALE GENOMIC DNA]</scope>
    <source>
        <strain evidence="3 4">Cm c5</strain>
    </source>
</reference>
<evidence type="ECO:0000313" key="4">
    <source>
        <dbReference type="Proteomes" id="UP000067626"/>
    </source>
</evidence>